<keyword evidence="3" id="KW-1185">Reference proteome</keyword>
<evidence type="ECO:0008006" key="4">
    <source>
        <dbReference type="Google" id="ProtNLM"/>
    </source>
</evidence>
<feature type="region of interest" description="Disordered" evidence="1">
    <location>
        <begin position="454"/>
        <end position="531"/>
    </location>
</feature>
<organism evidence="2 3">
    <name type="scientific">Kwoniella dendrophila CBS 6074</name>
    <dbReference type="NCBI Taxonomy" id="1295534"/>
    <lineage>
        <taxon>Eukaryota</taxon>
        <taxon>Fungi</taxon>
        <taxon>Dikarya</taxon>
        <taxon>Basidiomycota</taxon>
        <taxon>Agaricomycotina</taxon>
        <taxon>Tremellomycetes</taxon>
        <taxon>Tremellales</taxon>
        <taxon>Cryptococcaceae</taxon>
        <taxon>Kwoniella</taxon>
    </lineage>
</organism>
<feature type="compositionally biased region" description="Polar residues" evidence="1">
    <location>
        <begin position="169"/>
        <end position="184"/>
    </location>
</feature>
<feature type="region of interest" description="Disordered" evidence="1">
    <location>
        <begin position="838"/>
        <end position="858"/>
    </location>
</feature>
<feature type="compositionally biased region" description="Basic and acidic residues" evidence="1">
    <location>
        <begin position="1262"/>
        <end position="1298"/>
    </location>
</feature>
<dbReference type="Proteomes" id="UP001355207">
    <property type="component" value="Chromosome 9"/>
</dbReference>
<evidence type="ECO:0000313" key="2">
    <source>
        <dbReference type="EMBL" id="WWC91569.1"/>
    </source>
</evidence>
<accession>A0AAX4K383</accession>
<feature type="compositionally biased region" description="Polar residues" evidence="1">
    <location>
        <begin position="280"/>
        <end position="298"/>
    </location>
</feature>
<feature type="region of interest" description="Disordered" evidence="1">
    <location>
        <begin position="873"/>
        <end position="994"/>
    </location>
</feature>
<feature type="region of interest" description="Disordered" evidence="1">
    <location>
        <begin position="750"/>
        <end position="813"/>
    </location>
</feature>
<feature type="compositionally biased region" description="Polar residues" evidence="1">
    <location>
        <begin position="519"/>
        <end position="528"/>
    </location>
</feature>
<gene>
    <name evidence="2" type="ORF">L201_006515</name>
</gene>
<evidence type="ECO:0000313" key="3">
    <source>
        <dbReference type="Proteomes" id="UP001355207"/>
    </source>
</evidence>
<sequence>MTALPPAPSPAPVPLPKSRNAPNAPNAPPGGKKYSEGSMYEDLSPEDVEAWHRRYAEFKKWRQEIPSRHQDGHLGIGTGSTPSLGVGSADWNWVEPSECGTIPTTIIERAWETARSRTNNLAQDQGQGHLGPQAEPPAPNPPKSHSVQNNNQSTKSKSNLNIKARVETLSGSETPPSQPASRPNTIRPPLSQRTVIPQNTLNTHHRPTIPLKTPTIEIQPPSSKTPTQVQQPPQNLRRASNPAKSRDVPSKAPNAPVKATSSPKPNRPSPTPLLAYPPSHTKQLSEQKIPSHSSSVTRSGEPGKQLIPSPTSSTQYAEREAYIASALSLPLEMLTETEGPLPPVVPSSSQLTTGRLDSLLGRNHNDSRTKGSQRSAGSGTTLPSVKSDKATQRTPGYQDTGANQLARSKTTSAIPTKSEISGKGPVNHTGHRYEDSIYLSVPGVLNARSRTPSDATIDQAVNRPLPHSTHNLSRASTVSPIKSNGNVTQVPSQKSQRSAHSATSKTTVILAVRKPLPSSKATTASDANPSKHAANIKNIPEVSKPAARLVPSNATIIQARQIPLPATTGRTTTMRSSNSVNDRAQIPQDQPLSPIALLADSMITMKKGSAPTHRQQMPLPRPALTPQASCDGLTQATSLGRKHRDPSVGDLTAHFEPTMYPLPPSGATFFSSPENIGNLPPRPADGHEVAFTTVEYIPPESLHSTNATSISVAQPPAKLRSTKSTIPPTPAVRAAAIPLPASTVVILENSTSRTTPSAPPSSSASPPAPPSPPVTSTSQPVQAISAARHSRYPSQSRAVPPALIREPKATSQSRIAPVEVMQDVHHDQDHPHIHISPAQVSPSLASDDDHISFEVPSGSRGRLRVSLKWLKDGARTSRMSSHGGRLSIVEEEVPPPLPPKTSSLISRVISKATQKGRTPQQSRDSPIQQSSVVQEMRHSVHDHPIPVDQRPELSPPPTKRENAKSPSPDKEFMNHNQGQQQHHHQQPRATPYYNPYYSGATLPAYAPAVPPTMPQVYNMFSPPTAYPQPGLPNWSRTVNGNYRPAHPRTQHDMMRRDLPPNPSSPARESVDPPSDIEPPLPASPLGPPQPEYTPQMPAFDSYKTTMQRPEQGYWNNMSRPSIWQRVLRRPSQIGQEDNLGPDDSVTIRNWRKGVAPGGRAPTMLPKTPTVSPDRPNPGRSTMAPTAYLGQNGTYSGPGTTLYNARLGYSGSTGRRTRDSPSVWEKMISRHRTNQDTHQPSFKRKTGLTHSNPLAVPLNQSQRRYDRDIRRKEREERYNRRQKEKEERRKQRAARRDQRANLLSDPQHGLRREHFLRVDQRDKPLDVGGNQRAGRSGTLVGDWVGKFGMGRTREQCSNSDSQVRNYPQPKLWKHRLKLDKRTAQSRPPMQDQNPYSRPLPDPTQGLGPRRGENKTFKRSMRRIDRLGPTTNNLSQIRPPQE</sequence>
<feature type="compositionally biased region" description="Polar residues" evidence="1">
    <location>
        <begin position="1383"/>
        <end position="1394"/>
    </location>
</feature>
<feature type="compositionally biased region" description="Polar residues" evidence="1">
    <location>
        <begin position="191"/>
        <end position="202"/>
    </location>
</feature>
<feature type="region of interest" description="Disordered" evidence="1">
    <location>
        <begin position="357"/>
        <end position="431"/>
    </location>
</feature>
<dbReference type="RefSeq" id="XP_066078331.1">
    <property type="nucleotide sequence ID" value="XM_066222234.1"/>
</dbReference>
<feature type="region of interest" description="Disordered" evidence="1">
    <location>
        <begin position="1"/>
        <end position="41"/>
    </location>
</feature>
<protein>
    <recommendedName>
        <fullName evidence="4">BZIP domain-containing protein</fullName>
    </recommendedName>
</protein>
<name>A0AAX4K383_9TREE</name>
<feature type="compositionally biased region" description="Polar residues" evidence="1">
    <location>
        <begin position="468"/>
        <end position="507"/>
    </location>
</feature>
<feature type="compositionally biased region" description="Polar residues" evidence="1">
    <location>
        <begin position="370"/>
        <end position="384"/>
    </location>
</feature>
<feature type="compositionally biased region" description="Polar residues" evidence="1">
    <location>
        <begin position="1247"/>
        <end position="1261"/>
    </location>
</feature>
<reference evidence="2 3" key="1">
    <citation type="submission" date="2024-01" db="EMBL/GenBank/DDBJ databases">
        <title>Comparative genomics of Cryptococcus and Kwoniella reveals pathogenesis evolution and contrasting modes of karyotype evolution via chromosome fusion or intercentromeric recombination.</title>
        <authorList>
            <person name="Coelho M.A."/>
            <person name="David-Palma M."/>
            <person name="Shea T."/>
            <person name="Bowers K."/>
            <person name="McGinley-Smith S."/>
            <person name="Mohammad A.W."/>
            <person name="Gnirke A."/>
            <person name="Yurkov A.M."/>
            <person name="Nowrousian M."/>
            <person name="Sun S."/>
            <person name="Cuomo C.A."/>
            <person name="Heitman J."/>
        </authorList>
    </citation>
    <scope>NUCLEOTIDE SEQUENCE [LARGE SCALE GENOMIC DNA]</scope>
    <source>
        <strain evidence="2 3">CBS 6074</strain>
    </source>
</reference>
<dbReference type="GeneID" id="91097184"/>
<feature type="compositionally biased region" description="Basic and acidic residues" evidence="1">
    <location>
        <begin position="63"/>
        <end position="72"/>
    </location>
</feature>
<feature type="compositionally biased region" description="Polar residues" evidence="1">
    <location>
        <begin position="1427"/>
        <end position="1440"/>
    </location>
</feature>
<feature type="compositionally biased region" description="Basic and acidic residues" evidence="1">
    <location>
        <begin position="935"/>
        <end position="951"/>
    </location>
</feature>
<feature type="compositionally biased region" description="Polar residues" evidence="1">
    <location>
        <begin position="392"/>
        <end position="419"/>
    </location>
</feature>
<dbReference type="EMBL" id="CP144106">
    <property type="protein sequence ID" value="WWC91569.1"/>
    <property type="molecule type" value="Genomic_DNA"/>
</dbReference>
<feature type="compositionally biased region" description="Polar residues" evidence="1">
    <location>
        <begin position="1354"/>
        <end position="1364"/>
    </location>
</feature>
<feature type="compositionally biased region" description="Polar residues" evidence="1">
    <location>
        <begin position="116"/>
        <end position="126"/>
    </location>
</feature>
<feature type="compositionally biased region" description="Polar residues" evidence="1">
    <location>
        <begin position="900"/>
        <end position="933"/>
    </location>
</feature>
<feature type="compositionally biased region" description="Pro residues" evidence="1">
    <location>
        <begin position="1"/>
        <end position="15"/>
    </location>
</feature>
<feature type="region of interest" description="Disordered" evidence="1">
    <location>
        <begin position="1352"/>
        <end position="1440"/>
    </location>
</feature>
<feature type="compositionally biased region" description="Low complexity" evidence="1">
    <location>
        <begin position="146"/>
        <end position="159"/>
    </location>
</feature>
<feature type="region of interest" description="Disordered" evidence="1">
    <location>
        <begin position="1133"/>
        <end position="1178"/>
    </location>
</feature>
<feature type="compositionally biased region" description="Polar residues" evidence="1">
    <location>
        <begin position="220"/>
        <end position="238"/>
    </location>
</feature>
<feature type="compositionally biased region" description="Basic and acidic residues" evidence="1">
    <location>
        <begin position="1408"/>
        <end position="1424"/>
    </location>
</feature>
<feature type="compositionally biased region" description="Pro residues" evidence="1">
    <location>
        <begin position="1075"/>
        <end position="1091"/>
    </location>
</feature>
<feature type="region of interest" description="Disordered" evidence="1">
    <location>
        <begin position="110"/>
        <end position="315"/>
    </location>
</feature>
<feature type="compositionally biased region" description="Basic and acidic residues" evidence="1">
    <location>
        <begin position="1049"/>
        <end position="1058"/>
    </location>
</feature>
<feature type="compositionally biased region" description="Basic and acidic residues" evidence="1">
    <location>
        <begin position="958"/>
        <end position="973"/>
    </location>
</feature>
<feature type="compositionally biased region" description="Low complexity" evidence="1">
    <location>
        <begin position="750"/>
        <end position="765"/>
    </location>
</feature>
<feature type="region of interest" description="Disordered" evidence="1">
    <location>
        <begin position="1228"/>
        <end position="1308"/>
    </location>
</feature>
<proteinExistence type="predicted"/>
<feature type="region of interest" description="Disordered" evidence="1">
    <location>
        <begin position="63"/>
        <end position="82"/>
    </location>
</feature>
<evidence type="ECO:0000256" key="1">
    <source>
        <dbReference type="SAM" id="MobiDB-lite"/>
    </source>
</evidence>
<feature type="region of interest" description="Disordered" evidence="1">
    <location>
        <begin position="1031"/>
        <end position="1097"/>
    </location>
</feature>